<reference evidence="5 6" key="1">
    <citation type="journal article" date="2023" name="Sci. Data">
        <title>Genome assembly of the Korean intertidal mud-creeper Batillaria attramentaria.</title>
        <authorList>
            <person name="Patra A.K."/>
            <person name="Ho P.T."/>
            <person name="Jun S."/>
            <person name="Lee S.J."/>
            <person name="Kim Y."/>
            <person name="Won Y.J."/>
        </authorList>
    </citation>
    <scope>NUCLEOTIDE SEQUENCE [LARGE SCALE GENOMIC DNA]</scope>
    <source>
        <strain evidence="5">Wonlab-2016</strain>
    </source>
</reference>
<feature type="repeat" description="ANK" evidence="3">
    <location>
        <begin position="98"/>
        <end position="130"/>
    </location>
</feature>
<dbReference type="AlphaFoldDB" id="A0ABD0J807"/>
<feature type="repeat" description="ANK" evidence="3">
    <location>
        <begin position="5"/>
        <end position="37"/>
    </location>
</feature>
<dbReference type="InterPro" id="IPR050663">
    <property type="entry name" value="Ankyrin-SOCS_Box"/>
</dbReference>
<comment type="caution">
    <text evidence="5">The sequence shown here is derived from an EMBL/GenBank/DDBJ whole genome shotgun (WGS) entry which is preliminary data.</text>
</comment>
<evidence type="ECO:0000313" key="6">
    <source>
        <dbReference type="Proteomes" id="UP001519460"/>
    </source>
</evidence>
<gene>
    <name evidence="5" type="ORF">BaRGS_00037854</name>
</gene>
<organism evidence="5 6">
    <name type="scientific">Batillaria attramentaria</name>
    <dbReference type="NCBI Taxonomy" id="370345"/>
    <lineage>
        <taxon>Eukaryota</taxon>
        <taxon>Metazoa</taxon>
        <taxon>Spiralia</taxon>
        <taxon>Lophotrochozoa</taxon>
        <taxon>Mollusca</taxon>
        <taxon>Gastropoda</taxon>
        <taxon>Caenogastropoda</taxon>
        <taxon>Sorbeoconcha</taxon>
        <taxon>Cerithioidea</taxon>
        <taxon>Batillariidae</taxon>
        <taxon>Batillaria</taxon>
    </lineage>
</organism>
<feature type="repeat" description="ANK" evidence="3">
    <location>
        <begin position="131"/>
        <end position="163"/>
    </location>
</feature>
<evidence type="ECO:0000259" key="4">
    <source>
        <dbReference type="PROSITE" id="PS50225"/>
    </source>
</evidence>
<dbReference type="InterPro" id="IPR002110">
    <property type="entry name" value="Ankyrin_rpt"/>
</dbReference>
<evidence type="ECO:0000256" key="1">
    <source>
        <dbReference type="ARBA" id="ARBA00022737"/>
    </source>
</evidence>
<dbReference type="InterPro" id="IPR001496">
    <property type="entry name" value="SOCS_box"/>
</dbReference>
<dbReference type="Proteomes" id="UP001519460">
    <property type="component" value="Unassembled WGS sequence"/>
</dbReference>
<keyword evidence="2 3" id="KW-0040">ANK repeat</keyword>
<dbReference type="SUPFAM" id="SSF48403">
    <property type="entry name" value="Ankyrin repeat"/>
    <property type="match status" value="1"/>
</dbReference>
<dbReference type="Pfam" id="PF13637">
    <property type="entry name" value="Ank_4"/>
    <property type="match status" value="1"/>
</dbReference>
<feature type="repeat" description="ANK" evidence="3">
    <location>
        <begin position="38"/>
        <end position="64"/>
    </location>
</feature>
<dbReference type="PANTHER" id="PTHR24193:SF121">
    <property type="entry name" value="ADA2A-CONTAINING COMPLEX COMPONENT 3, ISOFORM D"/>
    <property type="match status" value="1"/>
</dbReference>
<dbReference type="PRINTS" id="PR01415">
    <property type="entry name" value="ANKYRIN"/>
</dbReference>
<dbReference type="PROSITE" id="PS50088">
    <property type="entry name" value="ANK_REPEAT"/>
    <property type="match status" value="5"/>
</dbReference>
<feature type="repeat" description="ANK" evidence="3">
    <location>
        <begin position="65"/>
        <end position="97"/>
    </location>
</feature>
<keyword evidence="6" id="KW-1185">Reference proteome</keyword>
<dbReference type="PROSITE" id="PS50225">
    <property type="entry name" value="SOCS"/>
    <property type="match status" value="1"/>
</dbReference>
<dbReference type="SMART" id="SM00248">
    <property type="entry name" value="ANK"/>
    <property type="match status" value="5"/>
</dbReference>
<dbReference type="PANTHER" id="PTHR24193">
    <property type="entry name" value="ANKYRIN REPEAT PROTEIN"/>
    <property type="match status" value="1"/>
</dbReference>
<evidence type="ECO:0000256" key="3">
    <source>
        <dbReference type="PROSITE-ProRule" id="PRU00023"/>
    </source>
</evidence>
<dbReference type="EMBL" id="JACVVK020000583">
    <property type="protein sequence ID" value="KAK7464615.1"/>
    <property type="molecule type" value="Genomic_DNA"/>
</dbReference>
<feature type="domain" description="SOCS box" evidence="4">
    <location>
        <begin position="237"/>
        <end position="285"/>
    </location>
</feature>
<evidence type="ECO:0000256" key="2">
    <source>
        <dbReference type="ARBA" id="ARBA00023043"/>
    </source>
</evidence>
<proteinExistence type="predicted"/>
<dbReference type="InterPro" id="IPR036770">
    <property type="entry name" value="Ankyrin_rpt-contain_sf"/>
</dbReference>
<protein>
    <recommendedName>
        <fullName evidence="4">SOCS box domain-containing protein</fullName>
    </recommendedName>
</protein>
<accession>A0ABD0J807</accession>
<dbReference type="Pfam" id="PF12796">
    <property type="entry name" value="Ank_2"/>
    <property type="match status" value="1"/>
</dbReference>
<dbReference type="PROSITE" id="PS50297">
    <property type="entry name" value="ANK_REP_REGION"/>
    <property type="match status" value="5"/>
</dbReference>
<keyword evidence="1" id="KW-0677">Repeat</keyword>
<dbReference type="Gene3D" id="1.25.40.20">
    <property type="entry name" value="Ankyrin repeat-containing domain"/>
    <property type="match status" value="2"/>
</dbReference>
<name>A0ABD0J807_9CAEN</name>
<sequence length="300" mass="33132">MCVQYDSTLLHEAVSMSSAELVEMLIRAGADANRTNQDGRTALHLACRGGHVDIVRSLIAAGTNDGKTCLHVAVWRGHEDVVRLLVQSHADVNIPDSEGCTALYWAARSSYLPILKMLVASGAKVNYRVKSKWTPLHMALHLGHMTVVKYLILQGAETNIVVENKTVVSLLMGNEHLSPQVVRDTLDMFVRAGYNLNKDTWSPPPVAASSKTGSCNRTSDIDRGFAEFSKQSVLKWLESRRTEVPCLVALCRTRIRKRLSYCNKGRSIIPVLPKLPVPSLFIDYLGFQGDALLKPEPEKG</sequence>
<evidence type="ECO:0000313" key="5">
    <source>
        <dbReference type="EMBL" id="KAK7464615.1"/>
    </source>
</evidence>